<dbReference type="Proteomes" id="UP001151760">
    <property type="component" value="Unassembled WGS sequence"/>
</dbReference>
<reference evidence="1" key="2">
    <citation type="submission" date="2022-01" db="EMBL/GenBank/DDBJ databases">
        <authorList>
            <person name="Yamashiro T."/>
            <person name="Shiraishi A."/>
            <person name="Satake H."/>
            <person name="Nakayama K."/>
        </authorList>
    </citation>
    <scope>NUCLEOTIDE SEQUENCE</scope>
</reference>
<organism evidence="1 2">
    <name type="scientific">Tanacetum coccineum</name>
    <dbReference type="NCBI Taxonomy" id="301880"/>
    <lineage>
        <taxon>Eukaryota</taxon>
        <taxon>Viridiplantae</taxon>
        <taxon>Streptophyta</taxon>
        <taxon>Embryophyta</taxon>
        <taxon>Tracheophyta</taxon>
        <taxon>Spermatophyta</taxon>
        <taxon>Magnoliopsida</taxon>
        <taxon>eudicotyledons</taxon>
        <taxon>Gunneridae</taxon>
        <taxon>Pentapetalae</taxon>
        <taxon>asterids</taxon>
        <taxon>campanulids</taxon>
        <taxon>Asterales</taxon>
        <taxon>Asteraceae</taxon>
        <taxon>Asteroideae</taxon>
        <taxon>Anthemideae</taxon>
        <taxon>Anthemidinae</taxon>
        <taxon>Tanacetum</taxon>
    </lineage>
</organism>
<evidence type="ECO:0000313" key="2">
    <source>
        <dbReference type="Proteomes" id="UP001151760"/>
    </source>
</evidence>
<keyword evidence="2" id="KW-1185">Reference proteome</keyword>
<proteinExistence type="predicted"/>
<evidence type="ECO:0000313" key="1">
    <source>
        <dbReference type="EMBL" id="GJT06418.1"/>
    </source>
</evidence>
<protein>
    <submittedName>
        <fullName evidence="1">Uncharacterized protein</fullName>
    </submittedName>
</protein>
<dbReference type="EMBL" id="BQNB010012667">
    <property type="protein sequence ID" value="GJT06418.1"/>
    <property type="molecule type" value="Genomic_DNA"/>
</dbReference>
<sequence>MFGLLKELTTSRTPEMVLVREEARHPVTKYVNAISLVKIEKEKNIENNKVVDKNVLELSELNAIEPKEEVDMKKEVGGKTKSQLGVEEGTECDIDPVAPTTTVSRLILEWEERIKLHKEKELEFNQWRSKVFNNERSTFVDEGCEVCYINVFWPYGGPIDDLEVFGLRLKVDLGTVSRSWLIVGVFYLVDFSFDLLLTVSS</sequence>
<gene>
    <name evidence="1" type="ORF">Tco_0840880</name>
</gene>
<accession>A0ABQ5AYC5</accession>
<comment type="caution">
    <text evidence="1">The sequence shown here is derived from an EMBL/GenBank/DDBJ whole genome shotgun (WGS) entry which is preliminary data.</text>
</comment>
<name>A0ABQ5AYC5_9ASTR</name>
<reference evidence="1" key="1">
    <citation type="journal article" date="2022" name="Int. J. Mol. Sci.">
        <title>Draft Genome of Tanacetum Coccineum: Genomic Comparison of Closely Related Tanacetum-Family Plants.</title>
        <authorList>
            <person name="Yamashiro T."/>
            <person name="Shiraishi A."/>
            <person name="Nakayama K."/>
            <person name="Satake H."/>
        </authorList>
    </citation>
    <scope>NUCLEOTIDE SEQUENCE</scope>
</reference>